<dbReference type="GO" id="GO:0005525">
    <property type="term" value="F:GTP binding"/>
    <property type="evidence" value="ECO:0007669"/>
    <property type="project" value="UniProtKB-KW"/>
</dbReference>
<proteinExistence type="predicted"/>
<evidence type="ECO:0000256" key="3">
    <source>
        <dbReference type="SAM" id="MobiDB-lite"/>
    </source>
</evidence>
<dbReference type="InterPro" id="IPR020849">
    <property type="entry name" value="Small_GTPase_Ras-type"/>
</dbReference>
<keyword evidence="1" id="KW-0547">Nucleotide-binding</keyword>
<dbReference type="Proteomes" id="UP001174694">
    <property type="component" value="Unassembled WGS sequence"/>
</dbReference>
<dbReference type="GO" id="GO:0007165">
    <property type="term" value="P:signal transduction"/>
    <property type="evidence" value="ECO:0007669"/>
    <property type="project" value="InterPro"/>
</dbReference>
<feature type="region of interest" description="Disordered" evidence="3">
    <location>
        <begin position="362"/>
        <end position="435"/>
    </location>
</feature>
<comment type="caution">
    <text evidence="4">The sequence shown here is derived from an EMBL/GenBank/DDBJ whole genome shotgun (WGS) entry which is preliminary data.</text>
</comment>
<accession>A0AA38SB56</accession>
<feature type="compositionally biased region" description="Basic and acidic residues" evidence="3">
    <location>
        <begin position="106"/>
        <end position="130"/>
    </location>
</feature>
<dbReference type="Gene3D" id="3.40.50.300">
    <property type="entry name" value="P-loop containing nucleotide triphosphate hydrolases"/>
    <property type="match status" value="2"/>
</dbReference>
<feature type="compositionally biased region" description="Polar residues" evidence="3">
    <location>
        <begin position="132"/>
        <end position="142"/>
    </location>
</feature>
<feature type="compositionally biased region" description="Polar residues" evidence="3">
    <location>
        <begin position="93"/>
        <end position="102"/>
    </location>
</feature>
<dbReference type="InterPro" id="IPR027417">
    <property type="entry name" value="P-loop_NTPase"/>
</dbReference>
<evidence type="ECO:0000313" key="5">
    <source>
        <dbReference type="Proteomes" id="UP001174694"/>
    </source>
</evidence>
<feature type="compositionally biased region" description="Basic and acidic residues" evidence="3">
    <location>
        <begin position="497"/>
        <end position="514"/>
    </location>
</feature>
<reference evidence="4" key="1">
    <citation type="submission" date="2022-07" db="EMBL/GenBank/DDBJ databases">
        <title>Fungi with potential for degradation of polypropylene.</title>
        <authorList>
            <person name="Gostincar C."/>
        </authorList>
    </citation>
    <scope>NUCLEOTIDE SEQUENCE</scope>
    <source>
        <strain evidence="4">EXF-13308</strain>
    </source>
</reference>
<keyword evidence="2" id="KW-0342">GTP-binding</keyword>
<feature type="region of interest" description="Disordered" evidence="3">
    <location>
        <begin position="84"/>
        <end position="145"/>
    </location>
</feature>
<evidence type="ECO:0000313" key="4">
    <source>
        <dbReference type="EMBL" id="KAJ9156391.1"/>
    </source>
</evidence>
<evidence type="ECO:0000256" key="2">
    <source>
        <dbReference type="ARBA" id="ARBA00023134"/>
    </source>
</evidence>
<dbReference type="InterPro" id="IPR001806">
    <property type="entry name" value="Small_GTPase"/>
</dbReference>
<dbReference type="EMBL" id="JANBVO010000002">
    <property type="protein sequence ID" value="KAJ9156391.1"/>
    <property type="molecule type" value="Genomic_DNA"/>
</dbReference>
<dbReference type="SUPFAM" id="SSF52540">
    <property type="entry name" value="P-loop containing nucleoside triphosphate hydrolases"/>
    <property type="match status" value="1"/>
</dbReference>
<sequence>MGRSSRDRTIRILILGEAGVGKNCLESRFTTTTYPPPYDPALTVSSRRYFTLSTSGHAVPPPAALTRPLNTSHGLSNLGSVPIITHPRPRSPSGLSTFSNPASERVVSHDNHNPETQRQHHDNSLPHDPRSQLATTAATVSTRPVPDEAPYSPCADCLRECDTYLVELINYPALQLPRARAQVLSKGEYDAVVLVYDVGRRGTFESIVDLHAEIPIRQHHSHHHRRRRTGEEGRGGAGGSGYGASWVGRRSIFGGLGGGSGGEWSRGAGETVVALVGNKSDFDTESVSAEPGGCHLEEEKAAVIQEADVEERSLVHPLYRESRFYDELSLGPISPGARSDQGYRAAAESELARRSVLSADNALDARRDRHGRARRRPLGDSQLPRADKVGAIERWLQTGSPSAEDGAPSTAHKEEDCTHVGSNGTGSTAGPGAAKRQVSRAEGEMLVRKLLLHVPYFETSAKTGENVEELFEAVVRAVLQETGRGVEPRGTQAAPAEPRRCCTRREREAGRDEDAGAVPARGREHEGLCAEESRINTSTATSEEAKAEAAVIKEAAAEDASRPRAVPVAAAHQLRHEGVIGRMRRILGKTGVMVENGVAA</sequence>
<dbReference type="AlphaFoldDB" id="A0AA38SB56"/>
<feature type="compositionally biased region" description="Basic residues" evidence="3">
    <location>
        <begin position="218"/>
        <end position="228"/>
    </location>
</feature>
<protein>
    <submittedName>
        <fullName evidence="4">Uncharacterized protein</fullName>
    </submittedName>
</protein>
<gene>
    <name evidence="4" type="ORF">NKR23_g837</name>
</gene>
<dbReference type="Pfam" id="PF00071">
    <property type="entry name" value="Ras"/>
    <property type="match status" value="1"/>
</dbReference>
<dbReference type="PANTHER" id="PTHR24070">
    <property type="entry name" value="RAS, DI-RAS, AND RHEB FAMILY MEMBERS OF SMALL GTPASE SUPERFAMILY"/>
    <property type="match status" value="1"/>
</dbReference>
<name>A0AA38SB56_9PEZI</name>
<keyword evidence="5" id="KW-1185">Reference proteome</keyword>
<feature type="region of interest" description="Disordered" evidence="3">
    <location>
        <begin position="218"/>
        <end position="240"/>
    </location>
</feature>
<dbReference type="GO" id="GO:0016020">
    <property type="term" value="C:membrane"/>
    <property type="evidence" value="ECO:0007669"/>
    <property type="project" value="InterPro"/>
</dbReference>
<evidence type="ECO:0000256" key="1">
    <source>
        <dbReference type="ARBA" id="ARBA00022741"/>
    </source>
</evidence>
<dbReference type="GO" id="GO:0003924">
    <property type="term" value="F:GTPase activity"/>
    <property type="evidence" value="ECO:0007669"/>
    <property type="project" value="InterPro"/>
</dbReference>
<feature type="region of interest" description="Disordered" evidence="3">
    <location>
        <begin position="484"/>
        <end position="525"/>
    </location>
</feature>
<organism evidence="4 5">
    <name type="scientific">Pleurostoma richardsiae</name>
    <dbReference type="NCBI Taxonomy" id="41990"/>
    <lineage>
        <taxon>Eukaryota</taxon>
        <taxon>Fungi</taxon>
        <taxon>Dikarya</taxon>
        <taxon>Ascomycota</taxon>
        <taxon>Pezizomycotina</taxon>
        <taxon>Sordariomycetes</taxon>
        <taxon>Sordariomycetidae</taxon>
        <taxon>Calosphaeriales</taxon>
        <taxon>Pleurostomataceae</taxon>
        <taxon>Pleurostoma</taxon>
    </lineage>
</organism>